<evidence type="ECO:0000256" key="1">
    <source>
        <dbReference type="ARBA" id="ARBA00000085"/>
    </source>
</evidence>
<dbReference type="SMART" id="SM00387">
    <property type="entry name" value="HATPase_c"/>
    <property type="match status" value="1"/>
</dbReference>
<dbReference type="PROSITE" id="PS50113">
    <property type="entry name" value="PAC"/>
    <property type="match status" value="1"/>
</dbReference>
<dbReference type="PANTHER" id="PTHR43304:SF1">
    <property type="entry name" value="PAC DOMAIN-CONTAINING PROTEIN"/>
    <property type="match status" value="1"/>
</dbReference>
<keyword evidence="5" id="KW-0418">Kinase</keyword>
<dbReference type="PROSITE" id="PS50109">
    <property type="entry name" value="HIS_KIN"/>
    <property type="match status" value="1"/>
</dbReference>
<dbReference type="Gene3D" id="1.10.287.130">
    <property type="match status" value="1"/>
</dbReference>
<dbReference type="EMBL" id="JRYR02000001">
    <property type="protein sequence ID" value="OHX66402.1"/>
    <property type="molecule type" value="Genomic_DNA"/>
</dbReference>
<dbReference type="PRINTS" id="PR00344">
    <property type="entry name" value="BCTRLSENSOR"/>
</dbReference>
<feature type="domain" description="PAC" evidence="8">
    <location>
        <begin position="87"/>
        <end position="139"/>
    </location>
</feature>
<dbReference type="InterPro" id="IPR000700">
    <property type="entry name" value="PAS-assoc_C"/>
</dbReference>
<dbReference type="GO" id="GO:0000155">
    <property type="term" value="F:phosphorelay sensor kinase activity"/>
    <property type="evidence" value="ECO:0007669"/>
    <property type="project" value="InterPro"/>
</dbReference>
<dbReference type="InterPro" id="IPR000014">
    <property type="entry name" value="PAS"/>
</dbReference>
<dbReference type="Pfam" id="PF02518">
    <property type="entry name" value="HATPase_c"/>
    <property type="match status" value="1"/>
</dbReference>
<dbReference type="FunFam" id="3.30.565.10:FF:000006">
    <property type="entry name" value="Sensor histidine kinase WalK"/>
    <property type="match status" value="1"/>
</dbReference>
<dbReference type="PROSITE" id="PS50112">
    <property type="entry name" value="PAS"/>
    <property type="match status" value="1"/>
</dbReference>
<reference evidence="9 10" key="1">
    <citation type="journal article" date="2012" name="Int. J. Syst. Evol. Microbiol.">
        <title>Flammeovirga pacifica sp. nov., isolated from deep-sea sediment.</title>
        <authorList>
            <person name="Xu H."/>
            <person name="Fu Y."/>
            <person name="Yang N."/>
            <person name="Ding Z."/>
            <person name="Lai Q."/>
            <person name="Zeng R."/>
        </authorList>
    </citation>
    <scope>NUCLEOTIDE SEQUENCE [LARGE SCALE GENOMIC DNA]</scope>
    <source>
        <strain evidence="10">DSM 24597 / LMG 26175 / WPAGA1</strain>
    </source>
</reference>
<dbReference type="Proteomes" id="UP000179797">
    <property type="component" value="Unassembled WGS sequence"/>
</dbReference>
<evidence type="ECO:0000256" key="4">
    <source>
        <dbReference type="ARBA" id="ARBA00022679"/>
    </source>
</evidence>
<name>A0A1S1YZH7_FLAPC</name>
<proteinExistence type="predicted"/>
<sequence>MYPGAITQLLNDKNHIYYQLYDNSPDMHVSVDSESGKILMCNKTLSKKVNIPKDDIIGSPILDMYHPDSREKAMSVFKMFTAGKKIENQRLDLITKGGKKIPVLLNVDAFRDEENNITFSNSCWRDISEIEQLKSEIKDNVQAKNKELEEFVYIASHDLQEPLRTISSFIELLKLEYNDQLDEEALTYLNFIETGAGNMKNIITGLLDFSRIGKDVELEEVDCNSIIHDIITDYHLAIKENDAEITSELLPHINAYSTAIRLLFQNLINNAIKFKKFNTPPEIHIECITKEEEYHFMISDNGIGIPKDKLNDIFKFFKRLNNKSQYKGHGIGLAHCKKILDIHDGKIWVTSEVNEGSTFHFTLPKTIKK</sequence>
<evidence type="ECO:0000313" key="10">
    <source>
        <dbReference type="Proteomes" id="UP000179797"/>
    </source>
</evidence>
<dbReference type="Gene3D" id="3.30.450.20">
    <property type="entry name" value="PAS domain"/>
    <property type="match status" value="1"/>
</dbReference>
<dbReference type="InterPro" id="IPR052162">
    <property type="entry name" value="Sensor_kinase/Photoreceptor"/>
</dbReference>
<dbReference type="PANTHER" id="PTHR43304">
    <property type="entry name" value="PHYTOCHROME-LIKE PROTEIN CPH1"/>
    <property type="match status" value="1"/>
</dbReference>
<dbReference type="NCBIfam" id="TIGR00229">
    <property type="entry name" value="sensory_box"/>
    <property type="match status" value="1"/>
</dbReference>
<keyword evidence="3" id="KW-0597">Phosphoprotein</keyword>
<dbReference type="CDD" id="cd00082">
    <property type="entry name" value="HisKA"/>
    <property type="match status" value="1"/>
</dbReference>
<evidence type="ECO:0000313" key="9">
    <source>
        <dbReference type="EMBL" id="OHX66402.1"/>
    </source>
</evidence>
<evidence type="ECO:0000259" key="6">
    <source>
        <dbReference type="PROSITE" id="PS50109"/>
    </source>
</evidence>
<evidence type="ECO:0000259" key="8">
    <source>
        <dbReference type="PROSITE" id="PS50113"/>
    </source>
</evidence>
<dbReference type="SMART" id="SM00388">
    <property type="entry name" value="HisKA"/>
    <property type="match status" value="1"/>
</dbReference>
<dbReference type="EC" id="2.7.13.3" evidence="2"/>
<dbReference type="SMART" id="SM00091">
    <property type="entry name" value="PAS"/>
    <property type="match status" value="1"/>
</dbReference>
<gene>
    <name evidence="9" type="ORF">NH26_08560</name>
</gene>
<dbReference type="AlphaFoldDB" id="A0A1S1YZH7"/>
<protein>
    <recommendedName>
        <fullName evidence="2">histidine kinase</fullName>
        <ecNumber evidence="2">2.7.13.3</ecNumber>
    </recommendedName>
</protein>
<accession>A0A1S1YZH7</accession>
<evidence type="ECO:0000256" key="5">
    <source>
        <dbReference type="ARBA" id="ARBA00022777"/>
    </source>
</evidence>
<organism evidence="9 10">
    <name type="scientific">Flammeovirga pacifica</name>
    <dbReference type="NCBI Taxonomy" id="915059"/>
    <lineage>
        <taxon>Bacteria</taxon>
        <taxon>Pseudomonadati</taxon>
        <taxon>Bacteroidota</taxon>
        <taxon>Cytophagia</taxon>
        <taxon>Cytophagales</taxon>
        <taxon>Flammeovirgaceae</taxon>
        <taxon>Flammeovirga</taxon>
    </lineage>
</organism>
<comment type="catalytic activity">
    <reaction evidence="1">
        <text>ATP + protein L-histidine = ADP + protein N-phospho-L-histidine.</text>
        <dbReference type="EC" id="2.7.13.3"/>
    </reaction>
</comment>
<dbReference type="Gene3D" id="3.30.565.10">
    <property type="entry name" value="Histidine kinase-like ATPase, C-terminal domain"/>
    <property type="match status" value="1"/>
</dbReference>
<dbReference type="InterPro" id="IPR004358">
    <property type="entry name" value="Sig_transdc_His_kin-like_C"/>
</dbReference>
<dbReference type="InterPro" id="IPR036890">
    <property type="entry name" value="HATPase_C_sf"/>
</dbReference>
<keyword evidence="10" id="KW-1185">Reference proteome</keyword>
<dbReference type="SUPFAM" id="SSF55874">
    <property type="entry name" value="ATPase domain of HSP90 chaperone/DNA topoisomerase II/histidine kinase"/>
    <property type="match status" value="1"/>
</dbReference>
<evidence type="ECO:0000259" key="7">
    <source>
        <dbReference type="PROSITE" id="PS50112"/>
    </source>
</evidence>
<dbReference type="Pfam" id="PF00512">
    <property type="entry name" value="HisKA"/>
    <property type="match status" value="1"/>
</dbReference>
<evidence type="ECO:0000256" key="3">
    <source>
        <dbReference type="ARBA" id="ARBA00022553"/>
    </source>
</evidence>
<dbReference type="InterPro" id="IPR035965">
    <property type="entry name" value="PAS-like_dom_sf"/>
</dbReference>
<dbReference type="SUPFAM" id="SSF55785">
    <property type="entry name" value="PYP-like sensor domain (PAS domain)"/>
    <property type="match status" value="1"/>
</dbReference>
<dbReference type="InterPro" id="IPR036097">
    <property type="entry name" value="HisK_dim/P_sf"/>
</dbReference>
<dbReference type="SUPFAM" id="SSF47384">
    <property type="entry name" value="Homodimeric domain of signal transducing histidine kinase"/>
    <property type="match status" value="1"/>
</dbReference>
<dbReference type="InterPro" id="IPR003594">
    <property type="entry name" value="HATPase_dom"/>
</dbReference>
<comment type="caution">
    <text evidence="9">The sequence shown here is derived from an EMBL/GenBank/DDBJ whole genome shotgun (WGS) entry which is preliminary data.</text>
</comment>
<feature type="domain" description="PAS" evidence="7">
    <location>
        <begin position="13"/>
        <end position="84"/>
    </location>
</feature>
<dbReference type="Pfam" id="PF13426">
    <property type="entry name" value="PAS_9"/>
    <property type="match status" value="1"/>
</dbReference>
<dbReference type="InterPro" id="IPR005467">
    <property type="entry name" value="His_kinase_dom"/>
</dbReference>
<evidence type="ECO:0000256" key="2">
    <source>
        <dbReference type="ARBA" id="ARBA00012438"/>
    </source>
</evidence>
<dbReference type="STRING" id="915059.NH26_08560"/>
<dbReference type="CDD" id="cd00130">
    <property type="entry name" value="PAS"/>
    <property type="match status" value="1"/>
</dbReference>
<feature type="domain" description="Histidine kinase" evidence="6">
    <location>
        <begin position="154"/>
        <end position="367"/>
    </location>
</feature>
<dbReference type="InterPro" id="IPR003661">
    <property type="entry name" value="HisK_dim/P_dom"/>
</dbReference>
<keyword evidence="4" id="KW-0808">Transferase</keyword>